<evidence type="ECO:0000313" key="1">
    <source>
        <dbReference type="EMBL" id="OYD54626.1"/>
    </source>
</evidence>
<dbReference type="Proteomes" id="UP000215181">
    <property type="component" value="Unassembled WGS sequence"/>
</dbReference>
<keyword evidence="2" id="KW-1185">Reference proteome</keyword>
<organism evidence="1 2">
    <name type="scientific">Thauera propionica</name>
    <dbReference type="NCBI Taxonomy" id="2019431"/>
    <lineage>
        <taxon>Bacteria</taxon>
        <taxon>Pseudomonadati</taxon>
        <taxon>Pseudomonadota</taxon>
        <taxon>Betaproteobacteria</taxon>
        <taxon>Rhodocyclales</taxon>
        <taxon>Zoogloeaceae</taxon>
        <taxon>Thauera</taxon>
    </lineage>
</organism>
<reference evidence="1 2" key="1">
    <citation type="submission" date="2017-07" db="EMBL/GenBank/DDBJ databases">
        <title>Thauera sp. KNDSS-Mac4 genome sequence and assembly.</title>
        <authorList>
            <person name="Mayilraj S."/>
        </authorList>
    </citation>
    <scope>NUCLEOTIDE SEQUENCE [LARGE SCALE GENOMIC DNA]</scope>
    <source>
        <strain evidence="1 2">KNDSS-Mac4</strain>
    </source>
</reference>
<name>A0A235F001_9RHOO</name>
<protein>
    <submittedName>
        <fullName evidence="1">Uncharacterized protein</fullName>
    </submittedName>
</protein>
<comment type="caution">
    <text evidence="1">The sequence shown here is derived from an EMBL/GenBank/DDBJ whole genome shotgun (WGS) entry which is preliminary data.</text>
</comment>
<dbReference type="AlphaFoldDB" id="A0A235F001"/>
<gene>
    <name evidence="1" type="ORF">CGK74_07535</name>
</gene>
<proteinExistence type="predicted"/>
<dbReference type="EMBL" id="NOIH01000007">
    <property type="protein sequence ID" value="OYD54626.1"/>
    <property type="molecule type" value="Genomic_DNA"/>
</dbReference>
<dbReference type="RefSeq" id="WP_094267858.1">
    <property type="nucleotide sequence ID" value="NZ_NOIH01000007.1"/>
</dbReference>
<accession>A0A235F001</accession>
<evidence type="ECO:0000313" key="2">
    <source>
        <dbReference type="Proteomes" id="UP000215181"/>
    </source>
</evidence>
<dbReference type="OrthoDB" id="5295681at2"/>
<sequence>MTVFTKTPKGQEEITHRTGIVGQRARRLLILIDGHRGADELAAMSADDDIATTLSQLEEAGLIEAVANAAPVAVVPAAAAAPAQVAVEDGQAPKTGDLQLARDFMMNTLRTFHGPYAKLGLMKRIQSASDRDGLMALYEEWLASITETRIGRKRAEELTGRLMAVI</sequence>